<dbReference type="AlphaFoldDB" id="X5MNC1"/>
<dbReference type="Gene3D" id="3.90.1200.10">
    <property type="match status" value="1"/>
</dbReference>
<name>X5MNC1_9HYPH</name>
<dbReference type="Gene3D" id="3.30.200.20">
    <property type="entry name" value="Phosphorylase Kinase, domain 1"/>
    <property type="match status" value="1"/>
</dbReference>
<reference evidence="2 3" key="1">
    <citation type="journal article" date="2014" name="Front. Genet.">
        <title>Genome and metabolic network of "Candidatus Phaeomarinobacter ectocarpi" Ec32, a new candidate genus of Alphaproteobacteria frequently associated with brown algae.</title>
        <authorList>
            <person name="Dittami S.M."/>
            <person name="Barbeyron T."/>
            <person name="Boyen C."/>
            <person name="Cambefort J."/>
            <person name="Collet G."/>
            <person name="Delage L."/>
            <person name="Gobet A."/>
            <person name="Groisillier A."/>
            <person name="Leblanc C."/>
            <person name="Michel G."/>
            <person name="Scornet D."/>
            <person name="Siegel A."/>
            <person name="Tapia J.E."/>
            <person name="Tonon T."/>
        </authorList>
    </citation>
    <scope>NUCLEOTIDE SEQUENCE [LARGE SCALE GENOMIC DNA]</scope>
    <source>
        <strain evidence="2 3">Ec32</strain>
    </source>
</reference>
<evidence type="ECO:0000313" key="3">
    <source>
        <dbReference type="Proteomes" id="UP000032160"/>
    </source>
</evidence>
<dbReference type="KEGG" id="pect:BN1012_Phect2933"/>
<dbReference type="SUPFAM" id="SSF56112">
    <property type="entry name" value="Protein kinase-like (PK-like)"/>
    <property type="match status" value="1"/>
</dbReference>
<dbReference type="PATRIC" id="fig|1458461.3.peg.2939"/>
<organism evidence="2 3">
    <name type="scientific">Candidatus Phaeomarinibacter ectocarpi</name>
    <dbReference type="NCBI Taxonomy" id="1458461"/>
    <lineage>
        <taxon>Bacteria</taxon>
        <taxon>Pseudomonadati</taxon>
        <taxon>Pseudomonadota</taxon>
        <taxon>Alphaproteobacteria</taxon>
        <taxon>Hyphomicrobiales</taxon>
        <taxon>Parvibaculaceae</taxon>
        <taxon>Candidatus Phaeomarinibacter</taxon>
    </lineage>
</organism>
<accession>X5MNC1</accession>
<sequence length="343" mass="37680">MSSAAKLDDTPHALAQPLKKALERVWANTEYVGGVRRLSGGASQETWAFEAQAGHHNHRLILRRAPGGTTNNKRDTAVPLATEAALIQLAAKQGVPVPPVKLVLNEADDLGDGFVMDRIEGETIARKILRDAEYADARPKLARQCGEILARIHAVPRSSLPEIQTSPARSEIDKYRDIYNSMKHPHPVFELAFRYLEDNLPTDDSLTLVHGDFRNGNLMIGADGVRAVLDWELAHVGDPMEDLGWICVNSWRFGEIDNPVGGFGSREDMFAGYEAAGGAAIDPERVKYWEVLGTLKWGIMCMIMVSAFSSGMDRSVERAAIGRRSSETEIDLLTLLAPRGGQK</sequence>
<dbReference type="InterPro" id="IPR011009">
    <property type="entry name" value="Kinase-like_dom_sf"/>
</dbReference>
<keyword evidence="3" id="KW-1185">Reference proteome</keyword>
<dbReference type="HOGENOM" id="CLU_007526_1_1_5"/>
<dbReference type="Pfam" id="PF01636">
    <property type="entry name" value="APH"/>
    <property type="match status" value="1"/>
</dbReference>
<dbReference type="InterPro" id="IPR002575">
    <property type="entry name" value="Aminoglycoside_PTrfase"/>
</dbReference>
<dbReference type="InterPro" id="IPR051678">
    <property type="entry name" value="AGP_Transferase"/>
</dbReference>
<dbReference type="Proteomes" id="UP000032160">
    <property type="component" value="Chromosome I"/>
</dbReference>
<feature type="domain" description="Aminoglycoside phosphotransferase" evidence="1">
    <location>
        <begin position="35"/>
        <end position="273"/>
    </location>
</feature>
<dbReference type="OrthoDB" id="3806873at2"/>
<dbReference type="PANTHER" id="PTHR21310">
    <property type="entry name" value="AMINOGLYCOSIDE PHOSPHOTRANSFERASE-RELATED-RELATED"/>
    <property type="match status" value="1"/>
</dbReference>
<dbReference type="InterPro" id="IPR041726">
    <property type="entry name" value="ACAD10_11_N"/>
</dbReference>
<dbReference type="EMBL" id="HG966617">
    <property type="protein sequence ID" value="CDO61145.1"/>
    <property type="molecule type" value="Genomic_DNA"/>
</dbReference>
<evidence type="ECO:0000313" key="2">
    <source>
        <dbReference type="EMBL" id="CDO61145.1"/>
    </source>
</evidence>
<dbReference type="PANTHER" id="PTHR21310:SF57">
    <property type="entry name" value="BLR2944 PROTEIN"/>
    <property type="match status" value="1"/>
</dbReference>
<dbReference type="STRING" id="1458461.BN1012_Phect2933"/>
<evidence type="ECO:0000259" key="1">
    <source>
        <dbReference type="Pfam" id="PF01636"/>
    </source>
</evidence>
<proteinExistence type="predicted"/>
<protein>
    <recommendedName>
        <fullName evidence="1">Aminoglycoside phosphotransferase domain-containing protein</fullName>
    </recommendedName>
</protein>
<gene>
    <name evidence="2" type="ORF">BN1012_Phect2933</name>
</gene>
<dbReference type="RefSeq" id="WP_081826257.1">
    <property type="nucleotide sequence ID" value="NZ_HG966617.1"/>
</dbReference>
<dbReference type="CDD" id="cd05154">
    <property type="entry name" value="ACAD10_11_N-like"/>
    <property type="match status" value="1"/>
</dbReference>